<evidence type="ECO:0000313" key="2">
    <source>
        <dbReference type="EMBL" id="MEO9249362.1"/>
    </source>
</evidence>
<keyword evidence="3" id="KW-1185">Reference proteome</keyword>
<dbReference type="Proteomes" id="UP001484097">
    <property type="component" value="Unassembled WGS sequence"/>
</dbReference>
<sequence length="148" mass="16432">MLVIERVVDLLTNHSVVEADADIQERDYWLVYLEYRHITATLIFNGHYSTDDRIQRGREPGSVQEGPGLWYVPDGTPVEIASFLTGWMIGRAGAPPGPSPAAELSGSTPGHPEPHESGNVPRPSEWFSPPAFFEGQHRARLDPDEWTG</sequence>
<evidence type="ECO:0008006" key="4">
    <source>
        <dbReference type="Google" id="ProtNLM"/>
    </source>
</evidence>
<accession>A0ABV0IMG9</accession>
<feature type="region of interest" description="Disordered" evidence="1">
    <location>
        <begin position="92"/>
        <end position="148"/>
    </location>
</feature>
<feature type="compositionally biased region" description="Basic and acidic residues" evidence="1">
    <location>
        <begin position="135"/>
        <end position="148"/>
    </location>
</feature>
<dbReference type="EMBL" id="JBDXMX010000021">
    <property type="protein sequence ID" value="MEO9249362.1"/>
    <property type="molecule type" value="Genomic_DNA"/>
</dbReference>
<organism evidence="2 3">
    <name type="scientific">Citricoccus nitrophenolicus</name>
    <dbReference type="NCBI Taxonomy" id="863575"/>
    <lineage>
        <taxon>Bacteria</taxon>
        <taxon>Bacillati</taxon>
        <taxon>Actinomycetota</taxon>
        <taxon>Actinomycetes</taxon>
        <taxon>Micrococcales</taxon>
        <taxon>Micrococcaceae</taxon>
        <taxon>Citricoccus</taxon>
    </lineage>
</organism>
<protein>
    <recommendedName>
        <fullName evidence="4">Immunity protein 35 domain-containing protein</fullName>
    </recommendedName>
</protein>
<reference evidence="2 3" key="1">
    <citation type="submission" date="2024-05" db="EMBL/GenBank/DDBJ databases">
        <authorList>
            <person name="Yi C."/>
        </authorList>
    </citation>
    <scope>NUCLEOTIDE SEQUENCE [LARGE SCALE GENOMIC DNA]</scope>
    <source>
        <strain evidence="2 3">XS13</strain>
    </source>
</reference>
<dbReference type="RefSeq" id="WP_347922277.1">
    <property type="nucleotide sequence ID" value="NZ_JBDXMX010000021.1"/>
</dbReference>
<proteinExistence type="predicted"/>
<comment type="caution">
    <text evidence="2">The sequence shown here is derived from an EMBL/GenBank/DDBJ whole genome shotgun (WGS) entry which is preliminary data.</text>
</comment>
<evidence type="ECO:0000313" key="3">
    <source>
        <dbReference type="Proteomes" id="UP001484097"/>
    </source>
</evidence>
<evidence type="ECO:0000256" key="1">
    <source>
        <dbReference type="SAM" id="MobiDB-lite"/>
    </source>
</evidence>
<name>A0ABV0IMG9_9MICC</name>
<gene>
    <name evidence="2" type="ORF">ABDK96_16935</name>
</gene>
<feature type="compositionally biased region" description="Low complexity" evidence="1">
    <location>
        <begin position="92"/>
        <end position="107"/>
    </location>
</feature>